<feature type="non-terminal residue" evidence="8">
    <location>
        <position position="187"/>
    </location>
</feature>
<reference evidence="8 9" key="1">
    <citation type="journal article" date="2007" name="Nature">
        <title>Evolution of genes and genomes on the Drosophila phylogeny.</title>
        <authorList>
            <consortium name="Drosophila 12 Genomes Consortium"/>
            <person name="Clark A.G."/>
            <person name="Eisen M.B."/>
            <person name="Smith D.R."/>
            <person name="Bergman C.M."/>
            <person name="Oliver B."/>
            <person name="Markow T.A."/>
            <person name="Kaufman T.C."/>
            <person name="Kellis M."/>
            <person name="Gelbart W."/>
            <person name="Iyer V.N."/>
            <person name="Pollard D.A."/>
            <person name="Sackton T.B."/>
            <person name="Larracuente A.M."/>
            <person name="Singh N.D."/>
            <person name="Abad J.P."/>
            <person name="Abt D.N."/>
            <person name="Adryan B."/>
            <person name="Aguade M."/>
            <person name="Akashi H."/>
            <person name="Anderson W.W."/>
            <person name="Aquadro C.F."/>
            <person name="Ardell D.H."/>
            <person name="Arguello R."/>
            <person name="Artieri C.G."/>
            <person name="Barbash D.A."/>
            <person name="Barker D."/>
            <person name="Barsanti P."/>
            <person name="Batterham P."/>
            <person name="Batzoglou S."/>
            <person name="Begun D."/>
            <person name="Bhutkar A."/>
            <person name="Blanco E."/>
            <person name="Bosak S.A."/>
            <person name="Bradley R.K."/>
            <person name="Brand A.D."/>
            <person name="Brent M.R."/>
            <person name="Brooks A.N."/>
            <person name="Brown R.H."/>
            <person name="Butlin R.K."/>
            <person name="Caggese C."/>
            <person name="Calvi B.R."/>
            <person name="Bernardo de Carvalho A."/>
            <person name="Caspi A."/>
            <person name="Castrezana S."/>
            <person name="Celniker S.E."/>
            <person name="Chang J.L."/>
            <person name="Chapple C."/>
            <person name="Chatterji S."/>
            <person name="Chinwalla A."/>
            <person name="Civetta A."/>
            <person name="Clifton S.W."/>
            <person name="Comeron J.M."/>
            <person name="Costello J.C."/>
            <person name="Coyne J.A."/>
            <person name="Daub J."/>
            <person name="David R.G."/>
            <person name="Delcher A.L."/>
            <person name="Delehaunty K."/>
            <person name="Do C.B."/>
            <person name="Ebling H."/>
            <person name="Edwards K."/>
            <person name="Eickbush T."/>
            <person name="Evans J.D."/>
            <person name="Filipski A."/>
            <person name="Findeiss S."/>
            <person name="Freyhult E."/>
            <person name="Fulton L."/>
            <person name="Fulton R."/>
            <person name="Garcia A.C."/>
            <person name="Gardiner A."/>
            <person name="Garfield D.A."/>
            <person name="Garvin B.E."/>
            <person name="Gibson G."/>
            <person name="Gilbert D."/>
            <person name="Gnerre S."/>
            <person name="Godfrey J."/>
            <person name="Good R."/>
            <person name="Gotea V."/>
            <person name="Gravely B."/>
            <person name="Greenberg A.J."/>
            <person name="Griffiths-Jones S."/>
            <person name="Gross S."/>
            <person name="Guigo R."/>
            <person name="Gustafson E.A."/>
            <person name="Haerty W."/>
            <person name="Hahn M.W."/>
            <person name="Halligan D.L."/>
            <person name="Halpern A.L."/>
            <person name="Halter G.M."/>
            <person name="Han M.V."/>
            <person name="Heger A."/>
            <person name="Hillier L."/>
            <person name="Hinrichs A.S."/>
            <person name="Holmes I."/>
            <person name="Hoskins R.A."/>
            <person name="Hubisz M.J."/>
            <person name="Hultmark D."/>
            <person name="Huntley M.A."/>
            <person name="Jaffe D.B."/>
            <person name="Jagadeeshan S."/>
            <person name="Jeck W.R."/>
            <person name="Johnson J."/>
            <person name="Jones C.D."/>
            <person name="Jordan W.C."/>
            <person name="Karpen G.H."/>
            <person name="Kataoka E."/>
            <person name="Keightley P.D."/>
            <person name="Kheradpour P."/>
            <person name="Kirkness E.F."/>
            <person name="Koerich L.B."/>
            <person name="Kristiansen K."/>
            <person name="Kudrna D."/>
            <person name="Kulathinal R.J."/>
            <person name="Kumar S."/>
            <person name="Kwok R."/>
            <person name="Lander E."/>
            <person name="Langley C.H."/>
            <person name="Lapoint R."/>
            <person name="Lazzaro B.P."/>
            <person name="Lee S.J."/>
            <person name="Levesque L."/>
            <person name="Li R."/>
            <person name="Lin C.F."/>
            <person name="Lin M.F."/>
            <person name="Lindblad-Toh K."/>
            <person name="Llopart A."/>
            <person name="Long M."/>
            <person name="Low L."/>
            <person name="Lozovsky E."/>
            <person name="Lu J."/>
            <person name="Luo M."/>
            <person name="Machado C.A."/>
            <person name="Makalowski W."/>
            <person name="Marzo M."/>
            <person name="Matsuda M."/>
            <person name="Matzkin L."/>
            <person name="McAllister B."/>
            <person name="McBride C.S."/>
            <person name="McKernan B."/>
            <person name="McKernan K."/>
            <person name="Mendez-Lago M."/>
            <person name="Minx P."/>
            <person name="Mollenhauer M.U."/>
            <person name="Montooth K."/>
            <person name="Mount S.M."/>
            <person name="Mu X."/>
            <person name="Myers E."/>
            <person name="Negre B."/>
            <person name="Newfeld S."/>
            <person name="Nielsen R."/>
            <person name="Noor M.A."/>
            <person name="O'Grady P."/>
            <person name="Pachter L."/>
            <person name="Papaceit M."/>
            <person name="Parisi M.J."/>
            <person name="Parisi M."/>
            <person name="Parts L."/>
            <person name="Pedersen J.S."/>
            <person name="Pesole G."/>
            <person name="Phillippy A.M."/>
            <person name="Ponting C.P."/>
            <person name="Pop M."/>
            <person name="Porcelli D."/>
            <person name="Powell J.R."/>
            <person name="Prohaska S."/>
            <person name="Pruitt K."/>
            <person name="Puig M."/>
            <person name="Quesneville H."/>
            <person name="Ram K.R."/>
            <person name="Rand D."/>
            <person name="Rasmussen M.D."/>
            <person name="Reed L.K."/>
            <person name="Reenan R."/>
            <person name="Reily A."/>
            <person name="Remington K.A."/>
            <person name="Rieger T.T."/>
            <person name="Ritchie M.G."/>
            <person name="Robin C."/>
            <person name="Rogers Y.H."/>
            <person name="Rohde C."/>
            <person name="Rozas J."/>
            <person name="Rubenfield M.J."/>
            <person name="Ruiz A."/>
            <person name="Russo S."/>
            <person name="Salzberg S.L."/>
            <person name="Sanchez-Gracia A."/>
            <person name="Saranga D.J."/>
            <person name="Sato H."/>
            <person name="Schaeffer S.W."/>
            <person name="Schatz M.C."/>
            <person name="Schlenke T."/>
            <person name="Schwartz R."/>
            <person name="Segarra C."/>
            <person name="Singh R.S."/>
            <person name="Sirot L."/>
            <person name="Sirota M."/>
            <person name="Sisneros N.B."/>
            <person name="Smith C.D."/>
            <person name="Smith T.F."/>
            <person name="Spieth J."/>
            <person name="Stage D.E."/>
            <person name="Stark A."/>
            <person name="Stephan W."/>
            <person name="Strausberg R.L."/>
            <person name="Strempel S."/>
            <person name="Sturgill D."/>
            <person name="Sutton G."/>
            <person name="Sutton G.G."/>
            <person name="Tao W."/>
            <person name="Teichmann S."/>
            <person name="Tobari Y.N."/>
            <person name="Tomimura Y."/>
            <person name="Tsolas J.M."/>
            <person name="Valente V.L."/>
            <person name="Venter E."/>
            <person name="Venter J.C."/>
            <person name="Vicario S."/>
            <person name="Vieira F.G."/>
            <person name="Vilella A.J."/>
            <person name="Villasante A."/>
            <person name="Walenz B."/>
            <person name="Wang J."/>
            <person name="Wasserman M."/>
            <person name="Watts T."/>
            <person name="Wilson D."/>
            <person name="Wilson R.K."/>
            <person name="Wing R.A."/>
            <person name="Wolfner M.F."/>
            <person name="Wong A."/>
            <person name="Wong G.K."/>
            <person name="Wu C.I."/>
            <person name="Wu G."/>
            <person name="Yamamoto D."/>
            <person name="Yang H.P."/>
            <person name="Yang S.P."/>
            <person name="Yorke J.A."/>
            <person name="Yoshida K."/>
            <person name="Zdobnov E."/>
            <person name="Zhang P."/>
            <person name="Zhang Y."/>
            <person name="Zimin A.V."/>
            <person name="Baldwin J."/>
            <person name="Abdouelleil A."/>
            <person name="Abdulkadir J."/>
            <person name="Abebe A."/>
            <person name="Abera B."/>
            <person name="Abreu J."/>
            <person name="Acer S.C."/>
            <person name="Aftuck L."/>
            <person name="Alexander A."/>
            <person name="An P."/>
            <person name="Anderson E."/>
            <person name="Anderson S."/>
            <person name="Arachi H."/>
            <person name="Azer M."/>
            <person name="Bachantsang P."/>
            <person name="Barry A."/>
            <person name="Bayul T."/>
            <person name="Berlin A."/>
            <person name="Bessette D."/>
            <person name="Bloom T."/>
            <person name="Blye J."/>
            <person name="Boguslavskiy L."/>
            <person name="Bonnet C."/>
            <person name="Boukhgalter B."/>
            <person name="Bourzgui I."/>
            <person name="Brown A."/>
            <person name="Cahill P."/>
            <person name="Channer S."/>
            <person name="Cheshatsang Y."/>
            <person name="Chuda L."/>
            <person name="Citroen M."/>
            <person name="Collymore A."/>
            <person name="Cooke P."/>
            <person name="Costello M."/>
            <person name="D'Aco K."/>
            <person name="Daza R."/>
            <person name="De Haan G."/>
            <person name="DeGray S."/>
            <person name="DeMaso C."/>
            <person name="Dhargay N."/>
            <person name="Dooley K."/>
            <person name="Dooley E."/>
            <person name="Doricent M."/>
            <person name="Dorje P."/>
            <person name="Dorjee K."/>
            <person name="Dupes A."/>
            <person name="Elong R."/>
            <person name="Falk J."/>
            <person name="Farina A."/>
            <person name="Faro S."/>
            <person name="Ferguson D."/>
            <person name="Fisher S."/>
            <person name="Foley C.D."/>
            <person name="Franke A."/>
            <person name="Friedrich D."/>
            <person name="Gadbois L."/>
            <person name="Gearin G."/>
            <person name="Gearin C.R."/>
            <person name="Giannoukos G."/>
            <person name="Goode T."/>
            <person name="Graham J."/>
            <person name="Grandbois E."/>
            <person name="Grewal S."/>
            <person name="Gyaltsen K."/>
            <person name="Hafez N."/>
            <person name="Hagos B."/>
            <person name="Hall J."/>
            <person name="Henson C."/>
            <person name="Hollinger A."/>
            <person name="Honan T."/>
            <person name="Huard M.D."/>
            <person name="Hughes L."/>
            <person name="Hurhula B."/>
            <person name="Husby M.E."/>
            <person name="Kamat A."/>
            <person name="Kanga B."/>
            <person name="Kashin S."/>
            <person name="Khazanovich D."/>
            <person name="Kisner P."/>
            <person name="Lance K."/>
            <person name="Lara M."/>
            <person name="Lee W."/>
            <person name="Lennon N."/>
            <person name="Letendre F."/>
            <person name="LeVine R."/>
            <person name="Lipovsky A."/>
            <person name="Liu X."/>
            <person name="Liu J."/>
            <person name="Liu S."/>
            <person name="Lokyitsang T."/>
            <person name="Lokyitsang Y."/>
            <person name="Lubonja R."/>
            <person name="Lui A."/>
            <person name="MacDonald P."/>
            <person name="Magnisalis V."/>
            <person name="Maru K."/>
            <person name="Matthews C."/>
            <person name="McCusker W."/>
            <person name="McDonough S."/>
            <person name="Mehta T."/>
            <person name="Meldrim J."/>
            <person name="Meneus L."/>
            <person name="Mihai O."/>
            <person name="Mihalev A."/>
            <person name="Mihova T."/>
            <person name="Mittelman R."/>
            <person name="Mlenga V."/>
            <person name="Montmayeur A."/>
            <person name="Mulrain L."/>
            <person name="Navidi A."/>
            <person name="Naylor J."/>
            <person name="Negash T."/>
            <person name="Nguyen T."/>
            <person name="Nguyen N."/>
            <person name="Nicol R."/>
            <person name="Norbu C."/>
            <person name="Norbu N."/>
            <person name="Novod N."/>
            <person name="O'Neill B."/>
            <person name="Osman S."/>
            <person name="Markiewicz E."/>
            <person name="Oyono O.L."/>
            <person name="Patti C."/>
            <person name="Phunkhang P."/>
            <person name="Pierre F."/>
            <person name="Priest M."/>
            <person name="Raghuraman S."/>
            <person name="Rege F."/>
            <person name="Reyes R."/>
            <person name="Rise C."/>
            <person name="Rogov P."/>
            <person name="Ross K."/>
            <person name="Ryan E."/>
            <person name="Settipalli S."/>
            <person name="Shea T."/>
            <person name="Sherpa N."/>
            <person name="Shi L."/>
            <person name="Shih D."/>
            <person name="Sparrow T."/>
            <person name="Spaulding J."/>
            <person name="Stalker J."/>
            <person name="Stange-Thomann N."/>
            <person name="Stavropoulos S."/>
            <person name="Stone C."/>
            <person name="Strader C."/>
            <person name="Tesfaye S."/>
            <person name="Thomson T."/>
            <person name="Thoulutsang Y."/>
            <person name="Thoulutsang D."/>
            <person name="Topham K."/>
            <person name="Topping I."/>
            <person name="Tsamla T."/>
            <person name="Vassiliev H."/>
            <person name="Vo A."/>
            <person name="Wangchuk T."/>
            <person name="Wangdi T."/>
            <person name="Weiand M."/>
            <person name="Wilkinson J."/>
            <person name="Wilson A."/>
            <person name="Yadav S."/>
            <person name="Young G."/>
            <person name="Yu Q."/>
            <person name="Zembek L."/>
            <person name="Zhong D."/>
            <person name="Zimmer A."/>
            <person name="Zwirko Z."/>
            <person name="Jaffe D.B."/>
            <person name="Alvarez P."/>
            <person name="Brockman W."/>
            <person name="Butler J."/>
            <person name="Chin C."/>
            <person name="Gnerre S."/>
            <person name="Grabherr M."/>
            <person name="Kleber M."/>
            <person name="Mauceli E."/>
            <person name="MacCallum I."/>
        </authorList>
    </citation>
    <scope>NUCLEOTIDE SEQUENCE [LARGE SCALE GENOMIC DNA]</scope>
    <source>
        <strain evidence="9">Tai18E2 / Tucson 14021-0261.01</strain>
    </source>
</reference>
<evidence type="ECO:0000313" key="9">
    <source>
        <dbReference type="Proteomes" id="UP000002282"/>
    </source>
</evidence>
<dbReference type="Gene3D" id="3.40.50.1820">
    <property type="entry name" value="alpha/beta hydrolase"/>
    <property type="match status" value="1"/>
</dbReference>
<keyword evidence="5" id="KW-0325">Glycoprotein</keyword>
<dbReference type="InterPro" id="IPR029058">
    <property type="entry name" value="AB_hydrolase_fold"/>
</dbReference>
<dbReference type="AlphaFoldDB" id="A0A0R1E8P0"/>
<dbReference type="GO" id="GO:0106435">
    <property type="term" value="F:carboxylesterase activity"/>
    <property type="evidence" value="ECO:0007669"/>
    <property type="project" value="UniProtKB-EC"/>
</dbReference>
<evidence type="ECO:0000256" key="5">
    <source>
        <dbReference type="ARBA" id="ARBA00023180"/>
    </source>
</evidence>
<dbReference type="PANTHER" id="PTHR43142:SF1">
    <property type="entry name" value="CARBOXYLIC ESTER HYDROLASE"/>
    <property type="match status" value="1"/>
</dbReference>
<name>A0A0R1E8P0_DROYA</name>
<keyword evidence="9" id="KW-1185">Reference proteome</keyword>
<evidence type="ECO:0000259" key="7">
    <source>
        <dbReference type="Pfam" id="PF00135"/>
    </source>
</evidence>
<evidence type="ECO:0000256" key="4">
    <source>
        <dbReference type="ARBA" id="ARBA00023157"/>
    </source>
</evidence>
<evidence type="ECO:0000256" key="6">
    <source>
        <dbReference type="ARBA" id="ARBA00039155"/>
    </source>
</evidence>
<feature type="domain" description="Carboxylesterase type B" evidence="7">
    <location>
        <begin position="19"/>
        <end position="187"/>
    </location>
</feature>
<evidence type="ECO:0000313" key="8">
    <source>
        <dbReference type="EMBL" id="KRK05455.1"/>
    </source>
</evidence>
<keyword evidence="4" id="KW-1015">Disulfide bond</keyword>
<evidence type="ECO:0000256" key="3">
    <source>
        <dbReference type="ARBA" id="ARBA00022801"/>
    </source>
</evidence>
<dbReference type="SUPFAM" id="SSF53474">
    <property type="entry name" value="alpha/beta-Hydrolases"/>
    <property type="match status" value="1"/>
</dbReference>
<comment type="similarity">
    <text evidence="1">Belongs to the type-B carboxylesterase/lipase family.</text>
</comment>
<dbReference type="PANTHER" id="PTHR43142">
    <property type="entry name" value="CARBOXYLIC ESTER HYDROLASE"/>
    <property type="match status" value="1"/>
</dbReference>
<keyword evidence="3" id="KW-0378">Hydrolase</keyword>
<dbReference type="EC" id="3.1.1.1" evidence="6"/>
<dbReference type="KEGG" id="dya:Dyak_GE28806"/>
<organism evidence="8 9">
    <name type="scientific">Drosophila yakuba</name>
    <name type="common">Fruit fly</name>
    <dbReference type="NCBI Taxonomy" id="7245"/>
    <lineage>
        <taxon>Eukaryota</taxon>
        <taxon>Metazoa</taxon>
        <taxon>Ecdysozoa</taxon>
        <taxon>Arthropoda</taxon>
        <taxon>Hexapoda</taxon>
        <taxon>Insecta</taxon>
        <taxon>Pterygota</taxon>
        <taxon>Neoptera</taxon>
        <taxon>Endopterygota</taxon>
        <taxon>Diptera</taxon>
        <taxon>Brachycera</taxon>
        <taxon>Muscomorpha</taxon>
        <taxon>Ephydroidea</taxon>
        <taxon>Drosophilidae</taxon>
        <taxon>Drosophila</taxon>
        <taxon>Sophophora</taxon>
    </lineage>
</organism>
<proteinExistence type="inferred from homology"/>
<accession>A0A0R1E8P0</accession>
<protein>
    <recommendedName>
        <fullName evidence="6">carboxylesterase</fullName>
        <ecNumber evidence="6">3.1.1.1</ecNumber>
    </recommendedName>
</protein>
<dbReference type="SMR" id="A0A0R1E8P0"/>
<dbReference type="InterPro" id="IPR002018">
    <property type="entry name" value="CarbesteraseB"/>
</dbReference>
<dbReference type="Proteomes" id="UP000002282">
    <property type="component" value="Unassembled WGS sequence"/>
</dbReference>
<dbReference type="EMBL" id="CH892134">
    <property type="protein sequence ID" value="KRK05455.1"/>
    <property type="molecule type" value="Genomic_DNA"/>
</dbReference>
<keyword evidence="2" id="KW-0719">Serine esterase</keyword>
<gene>
    <name evidence="8" type="primary">Dyak\GE28806</name>
    <name evidence="8" type="synonym">GE28806</name>
    <name evidence="8" type="ORF">Dyak_GE28806</name>
</gene>
<dbReference type="Pfam" id="PF00135">
    <property type="entry name" value="COesterase"/>
    <property type="match status" value="1"/>
</dbReference>
<sequence>MLSNKTIRDFRAHEILDSPTPLPLIVFFFGGGFEKGDPTKELHSPDYFMMRDVVVVTVSYRVGPLGFLSLNDPAVGVPGNAGLKDQLLAMQWIKENAERFNGDPKNVTAFGESAGAASVHYLMLNPRAEGLFQKAILQSGNVLCSWALCSIKNLPHRLAVNLGMESAEHVTDAMVLDFLQKLPGEKL</sequence>
<evidence type="ECO:0000256" key="2">
    <source>
        <dbReference type="ARBA" id="ARBA00022487"/>
    </source>
</evidence>
<evidence type="ECO:0000256" key="1">
    <source>
        <dbReference type="ARBA" id="ARBA00005964"/>
    </source>
</evidence>
<reference evidence="8 9" key="2">
    <citation type="journal article" date="2007" name="PLoS Biol.">
        <title>Principles of genome evolution in the Drosophila melanogaster species group.</title>
        <authorList>
            <person name="Ranz J.M."/>
            <person name="Maurin D."/>
            <person name="Chan Y.S."/>
            <person name="von Grotthuss M."/>
            <person name="Hillier L.W."/>
            <person name="Roote J."/>
            <person name="Ashburner M."/>
            <person name="Bergman C.M."/>
        </authorList>
    </citation>
    <scope>NUCLEOTIDE SEQUENCE [LARGE SCALE GENOMIC DNA]</scope>
    <source>
        <strain evidence="9">Tai18E2 / Tucson 14021-0261.01</strain>
    </source>
</reference>